<keyword evidence="3" id="KW-1185">Reference proteome</keyword>
<dbReference type="OrthoDB" id="5751511at2"/>
<feature type="region of interest" description="Disordered" evidence="1">
    <location>
        <begin position="792"/>
        <end position="814"/>
    </location>
</feature>
<dbReference type="Gene3D" id="3.30.70.1230">
    <property type="entry name" value="Nucleotide cyclase"/>
    <property type="match status" value="1"/>
</dbReference>
<name>A0A557SM41_9GAMM</name>
<evidence type="ECO:0008006" key="4">
    <source>
        <dbReference type="Google" id="ProtNLM"/>
    </source>
</evidence>
<dbReference type="SUPFAM" id="SSF55073">
    <property type="entry name" value="Nucleotide cyclase"/>
    <property type="match status" value="1"/>
</dbReference>
<evidence type="ECO:0000313" key="3">
    <source>
        <dbReference type="Proteomes" id="UP000316649"/>
    </source>
</evidence>
<comment type="caution">
    <text evidence="2">The sequence shown here is derived from an EMBL/GenBank/DDBJ whole genome shotgun (WGS) entry which is preliminary data.</text>
</comment>
<evidence type="ECO:0000313" key="2">
    <source>
        <dbReference type="EMBL" id="TVO78479.1"/>
    </source>
</evidence>
<protein>
    <recommendedName>
        <fullName evidence="4">Guanylate cyclase domain-containing protein</fullName>
    </recommendedName>
</protein>
<evidence type="ECO:0000256" key="1">
    <source>
        <dbReference type="SAM" id="MobiDB-lite"/>
    </source>
</evidence>
<accession>A0A557SM41</accession>
<organism evidence="2 3">
    <name type="scientific">Sedimenticola selenatireducens</name>
    <dbReference type="NCBI Taxonomy" id="191960"/>
    <lineage>
        <taxon>Bacteria</taxon>
        <taxon>Pseudomonadati</taxon>
        <taxon>Pseudomonadota</taxon>
        <taxon>Gammaproteobacteria</taxon>
        <taxon>Chromatiales</taxon>
        <taxon>Sedimenticolaceae</taxon>
        <taxon>Sedimenticola</taxon>
    </lineage>
</organism>
<dbReference type="InterPro" id="IPR029787">
    <property type="entry name" value="Nucleotide_cyclase"/>
</dbReference>
<dbReference type="AlphaFoldDB" id="A0A557SM41"/>
<sequence>MASLEKLFRWAPDAEEFSKPLQKKTPFKLLFDRLPMGIDNNRIDVLLSQEFMDRCRMLVRRSLLHDVTENYWGEPPPPPDNKDIQAVREGYAGLMELTVDRARKHNRLEMVQLLQFSVVKFLLQLVDDEFGRLRNQVQRAKSMDSHQSTGKSVQLHDRLVLLAKNESSIRYRITRRMFREMLKLENMRLSKLRKSVLGRSWPIPKPLLFNPMLQLPSLWADEQLMGHYPLVCTDKEDPDGFNRVNRLVISLFTDYLPSWCWPAEPTDEFEATSGDIQTAARRNRGDQGGLIGYTETLMLLRRSLQPAEYETGNCSWLDLPENIDRLVYSVKHSNAIRTDYDGPIVRASWTHDKWPSFHNRLMKRILKAFQGSRVELDLLACHAAPGVYQELNRQVPVRLIAQYLTGRLPKRDLQRKLNSLASKPNLVQAIKVLDRSMASLRSIPGPRRRRRIFSFLRHFALFRRDLKQAYTAHAAMRRVHLLRRPEDIELSRRNGSLVEFPLRQELKPEQHRIRNHVIIKADVRGSTVMTSELRKRNLNPASHFSLNFFEPINKLLESYGAKKVFIEGDAVILSIFEYEDTPYQWLCVAHACGLARKILQVVDKQNVENRQKELPELELGLGIAFSDEAPTFLYDEGREIMISPAINRADQLSSCSAAVKKSAYGKALGRGVMVLAPTPTASIDKESSDKLIRYNVNGIELDVPAYYKLKSELSFRKVELESGKRARNDHMLLARYPDLEGHMHALVIREAEVTLWDGEKPGRKAADGRCYYQVITDPDMIGYAIEQANTRRRPLPDLPNTVSDDTTTKPRLFH</sequence>
<dbReference type="RefSeq" id="WP_144357325.1">
    <property type="nucleotide sequence ID" value="NZ_VMNH01000003.1"/>
</dbReference>
<dbReference type="Proteomes" id="UP000316649">
    <property type="component" value="Unassembled WGS sequence"/>
</dbReference>
<gene>
    <name evidence="2" type="ORF">FHP88_02110</name>
</gene>
<reference evidence="2 3" key="1">
    <citation type="submission" date="2019-07" db="EMBL/GenBank/DDBJ databases">
        <title>The pathways for chlorine oxyanion respiration interact through the shared metabolite chlorate.</title>
        <authorList>
            <person name="Barnum T.P."/>
            <person name="Cheng Y."/>
            <person name="Hill K.A."/>
            <person name="Lucas L.N."/>
            <person name="Carlson H.K."/>
            <person name="Coates J.D."/>
        </authorList>
    </citation>
    <scope>NUCLEOTIDE SEQUENCE [LARGE SCALE GENOMIC DNA]</scope>
    <source>
        <strain evidence="2 3">BK-1</strain>
    </source>
</reference>
<proteinExistence type="predicted"/>
<dbReference type="EMBL" id="VMNH01000003">
    <property type="protein sequence ID" value="TVO78479.1"/>
    <property type="molecule type" value="Genomic_DNA"/>
</dbReference>